<dbReference type="GO" id="GO:0005524">
    <property type="term" value="F:ATP binding"/>
    <property type="evidence" value="ECO:0007669"/>
    <property type="project" value="UniProtKB-KW"/>
</dbReference>
<keyword evidence="1" id="KW-0547">Nucleotide-binding</keyword>
<dbReference type="EMBL" id="CP053840">
    <property type="protein sequence ID" value="QKF67225.1"/>
    <property type="molecule type" value="Genomic_DNA"/>
</dbReference>
<dbReference type="KEGG" id="avp:AVENP_1679"/>
<name>A0AAE7E3U5_9BACT</name>
<keyword evidence="2" id="KW-1185">Reference proteome</keyword>
<sequence length="759" mass="89134">MNQLKIEFENCFGIEKLDKEFNFTPEYNVNLIYAKNGLMKTSFTKVFKKFQEGKEDKIGDLIFKNTPVKKNILIDGNNIQKEEIFVINSFEKAYESGSISSLLINDSLKIQLEEVLNIRNEILKNLEKKSGLKISKTSLGKIIFELEPQMMKDFPFFDKSFLQNLNSFILPKDNTYFENIKYCDIFDESVLNKKIKSTEFQTKITEYIEKSDEIYKNYAFFEKGSFTLPKLKGIEKELKGNNFFVKDNKILLNGDLNISTIGELNSKIKEIEKKLKDTKEFVAIEKLLSDAKGIALKDIIETYPEILEELKESNLEQFRKKLWLSYLKLDEDNFENLKGKYSILKTQISSLNIDDTTWKEAIDIFNNRFTLPFKMEIDNLTSSIIGETLPKIIFTFIDKNGRTIKLNRNELEDKDSLSQGEKRALYLLNIIFDIEKRKKDNQKTLFIIDDIADSFDYKNKYAIIEYLKDISEEKDIFGKPYFYMIILSHNFDFYRSISSRLDISWDKKLHVLKINNEIKIVKEHYQNNPFEIWKDVMSAGKHYKIDFNSIDVKKHILALIPFVRNLIEYGIDRGVNTFTNIDEDYLLLTHLLHLKNDTKHIKFEQLKMIYKEYIGKDNFDSSINIINDNVYDLIIEIADYHISNDDNKLENKIILAIAIRLKAEEFMIKEIKLSSHIFCWKNNSGNQMFFLEYISTKGNQTRELFSGFCQIGTKEVIKVLDSVNIMTPENIHINSFMYEPLLDMDISELKKLFNDVKSL</sequence>
<accession>A0AAE7E3U5</accession>
<gene>
    <name evidence="1" type="ORF">AVENP_1679</name>
</gene>
<dbReference type="Proteomes" id="UP000503482">
    <property type="component" value="Chromosome"/>
</dbReference>
<protein>
    <submittedName>
        <fullName evidence="1">ATP-binding protein (AAA domain)</fullName>
    </submittedName>
</protein>
<keyword evidence="1" id="KW-0067">ATP-binding</keyword>
<organism evidence="1 2">
    <name type="scientific">Arcobacter venerupis</name>
    <dbReference type="NCBI Taxonomy" id="1054033"/>
    <lineage>
        <taxon>Bacteria</taxon>
        <taxon>Pseudomonadati</taxon>
        <taxon>Campylobacterota</taxon>
        <taxon>Epsilonproteobacteria</taxon>
        <taxon>Campylobacterales</taxon>
        <taxon>Arcobacteraceae</taxon>
        <taxon>Arcobacter</taxon>
    </lineage>
</organism>
<reference evidence="1 2" key="1">
    <citation type="submission" date="2020-05" db="EMBL/GenBank/DDBJ databases">
        <title>Complete genome sequencing of Campylobacter and Arcobacter type strains.</title>
        <authorList>
            <person name="Miller W.G."/>
            <person name="Yee E."/>
        </authorList>
    </citation>
    <scope>NUCLEOTIDE SEQUENCE [LARGE SCALE GENOMIC DNA]</scope>
    <source>
        <strain evidence="1 2">LMG 26156</strain>
    </source>
</reference>
<evidence type="ECO:0000313" key="1">
    <source>
        <dbReference type="EMBL" id="QKF67225.1"/>
    </source>
</evidence>
<dbReference type="AlphaFoldDB" id="A0AAE7E3U5"/>
<proteinExistence type="predicted"/>
<dbReference type="SUPFAM" id="SSF52540">
    <property type="entry name" value="P-loop containing nucleoside triphosphate hydrolases"/>
    <property type="match status" value="1"/>
</dbReference>
<dbReference type="RefSeq" id="WP_128360169.1">
    <property type="nucleotide sequence ID" value="NZ_CP053840.1"/>
</dbReference>
<evidence type="ECO:0000313" key="2">
    <source>
        <dbReference type="Proteomes" id="UP000503482"/>
    </source>
</evidence>
<dbReference type="InterPro" id="IPR027417">
    <property type="entry name" value="P-loop_NTPase"/>
</dbReference>